<dbReference type="SUPFAM" id="SSF81383">
    <property type="entry name" value="F-box domain"/>
    <property type="match status" value="1"/>
</dbReference>
<feature type="domain" description="CNH" evidence="2">
    <location>
        <begin position="97"/>
        <end position="369"/>
    </location>
</feature>
<dbReference type="PANTHER" id="PTHR46572:SF1">
    <property type="entry name" value="RHO1 GUANINE NUCLEOTIDE EXCHANGE FACTOR TUS1"/>
    <property type="match status" value="1"/>
</dbReference>
<organism evidence="3 4">
    <name type="scientific">Favolaschia claudopus</name>
    <dbReference type="NCBI Taxonomy" id="2862362"/>
    <lineage>
        <taxon>Eukaryota</taxon>
        <taxon>Fungi</taxon>
        <taxon>Dikarya</taxon>
        <taxon>Basidiomycota</taxon>
        <taxon>Agaricomycotina</taxon>
        <taxon>Agaricomycetes</taxon>
        <taxon>Agaricomycetidae</taxon>
        <taxon>Agaricales</taxon>
        <taxon>Marasmiineae</taxon>
        <taxon>Mycenaceae</taxon>
        <taxon>Favolaschia</taxon>
    </lineage>
</organism>
<proteinExistence type="predicted"/>
<evidence type="ECO:0000313" key="4">
    <source>
        <dbReference type="Proteomes" id="UP001362999"/>
    </source>
</evidence>
<protein>
    <submittedName>
        <fullName evidence="3">CNH domain-containing protein</fullName>
    </submittedName>
</protein>
<dbReference type="GO" id="GO:0005085">
    <property type="term" value="F:guanyl-nucleotide exchange factor activity"/>
    <property type="evidence" value="ECO:0007669"/>
    <property type="project" value="UniProtKB-KW"/>
</dbReference>
<dbReference type="PROSITE" id="PS50219">
    <property type="entry name" value="CNH"/>
    <property type="match status" value="1"/>
</dbReference>
<evidence type="ECO:0000259" key="2">
    <source>
        <dbReference type="PROSITE" id="PS50219"/>
    </source>
</evidence>
<dbReference type="PANTHER" id="PTHR46572">
    <property type="entry name" value="RHO1 GDP-GTP EXCHANGE PROTEIN 1-RELATED"/>
    <property type="match status" value="1"/>
</dbReference>
<dbReference type="AlphaFoldDB" id="A0AAW0BHT7"/>
<dbReference type="SMART" id="SM00036">
    <property type="entry name" value="CNH"/>
    <property type="match status" value="1"/>
</dbReference>
<dbReference type="InterPro" id="IPR036047">
    <property type="entry name" value="F-box-like_dom_sf"/>
</dbReference>
<dbReference type="Gene3D" id="1.20.1280.50">
    <property type="match status" value="1"/>
</dbReference>
<dbReference type="InterPro" id="IPR001180">
    <property type="entry name" value="CNH_dom"/>
</dbReference>
<dbReference type="Pfam" id="PF00780">
    <property type="entry name" value="CNH"/>
    <property type="match status" value="1"/>
</dbReference>
<name>A0AAW0BHT7_9AGAR</name>
<evidence type="ECO:0000256" key="1">
    <source>
        <dbReference type="ARBA" id="ARBA00022658"/>
    </source>
</evidence>
<reference evidence="3 4" key="1">
    <citation type="journal article" date="2024" name="J Genomics">
        <title>Draft genome sequencing and assembly of Favolaschia claudopus CIRM-BRFM 2984 isolated from oak limbs.</title>
        <authorList>
            <person name="Navarro D."/>
            <person name="Drula E."/>
            <person name="Chaduli D."/>
            <person name="Cazenave R."/>
            <person name="Ahrendt S."/>
            <person name="Wang J."/>
            <person name="Lipzen A."/>
            <person name="Daum C."/>
            <person name="Barry K."/>
            <person name="Grigoriev I.V."/>
            <person name="Favel A."/>
            <person name="Rosso M.N."/>
            <person name="Martin F."/>
        </authorList>
    </citation>
    <scope>NUCLEOTIDE SEQUENCE [LARGE SCALE GENOMIC DNA]</scope>
    <source>
        <strain evidence="3 4">CIRM-BRFM 2984</strain>
    </source>
</reference>
<keyword evidence="4" id="KW-1185">Reference proteome</keyword>
<dbReference type="Proteomes" id="UP001362999">
    <property type="component" value="Unassembled WGS sequence"/>
</dbReference>
<sequence>MPLDQKTKLFDFPALASLRAKATTSRENLKSPIYSPPPIQQWQSLPTEIFERILDFLHADKDALIICSTVCRAWFPTSRYHLYTLLPVVPDLLVQQCPKVNSAVALPDDSVLYGTNNGISISRDGKLTRVVKLQSVSQIDALPTHNLLFVLSGRRLLIGSLSLATTSTPSPHPRFTVFSTDVSFFRIGNHLGKTVVCIVHAGRFTSHFKLLEVAASSPQPTLHHLRSFYLPDRAGSVHIWNKTIGAGLRTAGFQCVDPVSLVTFAVPVDGINPVPPTTKKCRAMFRVDGDRFLLCYDRCAFYMNKMGQSFEADFAIRWEEPAKQFALSSPYLLAFGASALRVWRIDTGVRAQTVHGAHIRLLSLEPRIVVKMGDGRILALNVEEPYVASVMERTIQGHRGWSRFRSRFPL</sequence>
<dbReference type="InterPro" id="IPR001810">
    <property type="entry name" value="F-box_dom"/>
</dbReference>
<gene>
    <name evidence="3" type="ORF">R3P38DRAFT_2530847</name>
</gene>
<comment type="caution">
    <text evidence="3">The sequence shown here is derived from an EMBL/GenBank/DDBJ whole genome shotgun (WGS) entry which is preliminary data.</text>
</comment>
<accession>A0AAW0BHT7</accession>
<dbReference type="EMBL" id="JAWWNJ010000034">
    <property type="protein sequence ID" value="KAK7025124.1"/>
    <property type="molecule type" value="Genomic_DNA"/>
</dbReference>
<keyword evidence="1" id="KW-0344">Guanine-nucleotide releasing factor</keyword>
<dbReference type="InterPro" id="IPR052233">
    <property type="entry name" value="Rho-type_GEFs"/>
</dbReference>
<dbReference type="Pfam" id="PF12937">
    <property type="entry name" value="F-box-like"/>
    <property type="match status" value="1"/>
</dbReference>
<evidence type="ECO:0000313" key="3">
    <source>
        <dbReference type="EMBL" id="KAK7025124.1"/>
    </source>
</evidence>